<comment type="caution">
    <text evidence="5">The sequence shown here is derived from an EMBL/GenBank/DDBJ whole genome shotgun (WGS) entry which is preliminary data.</text>
</comment>
<keyword evidence="4" id="KW-0862">Zinc</keyword>
<dbReference type="EMBL" id="JBHSDU010000014">
    <property type="protein sequence ID" value="MFC4312901.1"/>
    <property type="molecule type" value="Genomic_DNA"/>
</dbReference>
<keyword evidence="6" id="KW-1185">Reference proteome</keyword>
<dbReference type="RefSeq" id="WP_380602693.1">
    <property type="nucleotide sequence ID" value="NZ_JBHSDU010000014.1"/>
</dbReference>
<dbReference type="Pfam" id="PF05853">
    <property type="entry name" value="BKACE"/>
    <property type="match status" value="1"/>
</dbReference>
<dbReference type="Proteomes" id="UP001595904">
    <property type="component" value="Unassembled WGS sequence"/>
</dbReference>
<evidence type="ECO:0000313" key="5">
    <source>
        <dbReference type="EMBL" id="MFC4312901.1"/>
    </source>
</evidence>
<dbReference type="PANTHER" id="PTHR37418:SF2">
    <property type="entry name" value="3-KETO-5-AMINOHEXANOATE CLEAVAGE ENZYME"/>
    <property type="match status" value="1"/>
</dbReference>
<organism evidence="5 6">
    <name type="scientific">Steroidobacter flavus</name>
    <dbReference type="NCBI Taxonomy" id="1842136"/>
    <lineage>
        <taxon>Bacteria</taxon>
        <taxon>Pseudomonadati</taxon>
        <taxon>Pseudomonadota</taxon>
        <taxon>Gammaproteobacteria</taxon>
        <taxon>Steroidobacterales</taxon>
        <taxon>Steroidobacteraceae</taxon>
        <taxon>Steroidobacter</taxon>
    </lineage>
</organism>
<proteinExistence type="predicted"/>
<evidence type="ECO:0000256" key="3">
    <source>
        <dbReference type="ARBA" id="ARBA00022723"/>
    </source>
</evidence>
<gene>
    <name evidence="5" type="ORF">ACFPN2_27705</name>
</gene>
<dbReference type="PANTHER" id="PTHR37418">
    <property type="entry name" value="3-KETO-5-AMINOHEXANOATE CLEAVAGE ENZYME-RELATED"/>
    <property type="match status" value="1"/>
</dbReference>
<protein>
    <submittedName>
        <fullName evidence="5">3-keto-5-aminohexanoate cleavage protein</fullName>
    </submittedName>
</protein>
<accession>A0ABV8SZ28</accession>
<comment type="cofactor">
    <cofactor evidence="1">
        <name>Zn(2+)</name>
        <dbReference type="ChEBI" id="CHEBI:29105"/>
    </cofactor>
</comment>
<dbReference type="InterPro" id="IPR008567">
    <property type="entry name" value="BKACE"/>
</dbReference>
<name>A0ABV8SZ28_9GAMM</name>
<evidence type="ECO:0000313" key="6">
    <source>
        <dbReference type="Proteomes" id="UP001595904"/>
    </source>
</evidence>
<sequence length="298" mass="32714">MSRKVILTCAVTGENQYNRAHPNFPITPTQIADAAFEAQEAGASAVHLHVRNPETGAGSRDPKLFAELTQNVRSRGLRVVLNLTCGGGALYLPSPENDAIAAPGTDVGDVQNRTRHIRENRPEVCSLDVTTQNQMDGELEYIYMHSQRTLRAMAKTFRDLGVKPELEVFAPGDVLFANQMIEEGLIAPPPFFQMVLGTRWGLPADVETILYLKRLLPAGAMWSAFGIARMQMPMVAQSVLLGGHVRVGLEDNLYLSRGVFATNGQLVARAKRIVEDLGHTVATPDEAREMLQLGKRSR</sequence>
<evidence type="ECO:0000256" key="1">
    <source>
        <dbReference type="ARBA" id="ARBA00001947"/>
    </source>
</evidence>
<keyword evidence="3" id="KW-0479">Metal-binding</keyword>
<reference evidence="6" key="1">
    <citation type="journal article" date="2019" name="Int. J. Syst. Evol. Microbiol.">
        <title>The Global Catalogue of Microorganisms (GCM) 10K type strain sequencing project: providing services to taxonomists for standard genome sequencing and annotation.</title>
        <authorList>
            <consortium name="The Broad Institute Genomics Platform"/>
            <consortium name="The Broad Institute Genome Sequencing Center for Infectious Disease"/>
            <person name="Wu L."/>
            <person name="Ma J."/>
        </authorList>
    </citation>
    <scope>NUCLEOTIDE SEQUENCE [LARGE SCALE GENOMIC DNA]</scope>
    <source>
        <strain evidence="6">CGMCC 1.10759</strain>
    </source>
</reference>
<evidence type="ECO:0000256" key="2">
    <source>
        <dbReference type="ARBA" id="ARBA00022679"/>
    </source>
</evidence>
<evidence type="ECO:0000256" key="4">
    <source>
        <dbReference type="ARBA" id="ARBA00022833"/>
    </source>
</evidence>
<dbReference type="Gene3D" id="3.20.20.70">
    <property type="entry name" value="Aldolase class I"/>
    <property type="match status" value="1"/>
</dbReference>
<keyword evidence="2" id="KW-0808">Transferase</keyword>
<dbReference type="InterPro" id="IPR013785">
    <property type="entry name" value="Aldolase_TIM"/>
</dbReference>